<evidence type="ECO:0000259" key="2">
    <source>
        <dbReference type="PROSITE" id="PS50894"/>
    </source>
</evidence>
<dbReference type="EMBL" id="BAZW01000061">
    <property type="protein sequence ID" value="GAO31779.1"/>
    <property type="molecule type" value="Genomic_DNA"/>
</dbReference>
<evidence type="ECO:0000313" key="4">
    <source>
        <dbReference type="Proteomes" id="UP000032900"/>
    </source>
</evidence>
<comment type="caution">
    <text evidence="3">The sequence shown here is derived from an EMBL/GenBank/DDBJ whole genome shotgun (WGS) entry which is preliminary data.</text>
</comment>
<dbReference type="Proteomes" id="UP000032900">
    <property type="component" value="Unassembled WGS sequence"/>
</dbReference>
<dbReference type="SUPFAM" id="SSF47226">
    <property type="entry name" value="Histidine-containing phosphotransfer domain, HPT domain"/>
    <property type="match status" value="1"/>
</dbReference>
<reference evidence="3 4" key="1">
    <citation type="journal article" date="2015" name="Microbes Environ.">
        <title>Distribution and evolution of nitrogen fixation genes in the phylum bacteroidetes.</title>
        <authorList>
            <person name="Inoue J."/>
            <person name="Oshima K."/>
            <person name="Suda W."/>
            <person name="Sakamoto M."/>
            <person name="Iino T."/>
            <person name="Noda S."/>
            <person name="Hongoh Y."/>
            <person name="Hattori M."/>
            <person name="Ohkuma M."/>
        </authorList>
    </citation>
    <scope>NUCLEOTIDE SEQUENCE [LARGE SCALE GENOMIC DNA]</scope>
    <source>
        <strain evidence="3">JCM 15548</strain>
    </source>
</reference>
<gene>
    <name evidence="3" type="ORF">JCM15548_14177</name>
</gene>
<dbReference type="STRING" id="1236989.JCM15548_14177"/>
<dbReference type="Pfam" id="PF01627">
    <property type="entry name" value="Hpt"/>
    <property type="match status" value="1"/>
</dbReference>
<dbReference type="GO" id="GO:0000160">
    <property type="term" value="P:phosphorelay signal transduction system"/>
    <property type="evidence" value="ECO:0007669"/>
    <property type="project" value="InterPro"/>
</dbReference>
<feature type="domain" description="HPt" evidence="2">
    <location>
        <begin position="1"/>
        <end position="100"/>
    </location>
</feature>
<dbReference type="InterPro" id="IPR036641">
    <property type="entry name" value="HPT_dom_sf"/>
</dbReference>
<dbReference type="PROSITE" id="PS50894">
    <property type="entry name" value="HPT"/>
    <property type="match status" value="1"/>
</dbReference>
<evidence type="ECO:0000256" key="1">
    <source>
        <dbReference type="PROSITE-ProRule" id="PRU00110"/>
    </source>
</evidence>
<dbReference type="InterPro" id="IPR008207">
    <property type="entry name" value="Sig_transdc_His_kin_Hpt_dom"/>
</dbReference>
<proteinExistence type="predicted"/>
<protein>
    <recommendedName>
        <fullName evidence="2">HPt domain-containing protein</fullName>
    </recommendedName>
</protein>
<feature type="modified residue" description="Phosphohistidine" evidence="1">
    <location>
        <position position="46"/>
    </location>
</feature>
<keyword evidence="4" id="KW-1185">Reference proteome</keyword>
<evidence type="ECO:0000313" key="3">
    <source>
        <dbReference type="EMBL" id="GAO31779.1"/>
    </source>
</evidence>
<dbReference type="AlphaFoldDB" id="A0A0E9M2M7"/>
<dbReference type="Gene3D" id="1.20.120.160">
    <property type="entry name" value="HPT domain"/>
    <property type="match status" value="1"/>
</dbReference>
<organism evidence="3 4">
    <name type="scientific">Geofilum rubicundum JCM 15548</name>
    <dbReference type="NCBI Taxonomy" id="1236989"/>
    <lineage>
        <taxon>Bacteria</taxon>
        <taxon>Pseudomonadati</taxon>
        <taxon>Bacteroidota</taxon>
        <taxon>Bacteroidia</taxon>
        <taxon>Marinilabiliales</taxon>
        <taxon>Marinilabiliaceae</taxon>
        <taxon>Geofilum</taxon>
    </lineage>
</organism>
<dbReference type="GO" id="GO:0004672">
    <property type="term" value="F:protein kinase activity"/>
    <property type="evidence" value="ECO:0007669"/>
    <property type="project" value="UniProtKB-ARBA"/>
</dbReference>
<name>A0A0E9M2M7_9BACT</name>
<dbReference type="OrthoDB" id="1122360at2"/>
<keyword evidence="1" id="KW-0597">Phosphoprotein</keyword>
<accession>A0A0E9M2M7</accession>
<dbReference type="RefSeq" id="WP_062128100.1">
    <property type="nucleotide sequence ID" value="NZ_BAZW01000061.1"/>
</dbReference>
<sequence>MLAEIKKQFYNDTLRELEGINGKLSAEELPVNEHAVIAEKIFTISHQISGTGPMLGFNSSSVLSRKLEKTFYHIRSGEREITPQLLWQTKRAIEAIIKAISEENSQKEF</sequence>